<feature type="domain" description="Cyclin-like" evidence="5">
    <location>
        <begin position="251"/>
        <end position="336"/>
    </location>
</feature>
<dbReference type="SUPFAM" id="SSF47954">
    <property type="entry name" value="Cyclin-like"/>
    <property type="match status" value="2"/>
</dbReference>
<comment type="caution">
    <text evidence="7">The sequence shown here is derived from an EMBL/GenBank/DDBJ whole genome shotgun (WGS) entry which is preliminary data.</text>
</comment>
<keyword evidence="2 4" id="KW-0195">Cyclin</keyword>
<protein>
    <recommendedName>
        <fullName evidence="9">Cyclin B</fullName>
    </recommendedName>
</protein>
<dbReference type="CDD" id="cd20509">
    <property type="entry name" value="CYCLIN_CCNB1-like_rpt2"/>
    <property type="match status" value="1"/>
</dbReference>
<dbReference type="InterPro" id="IPR046965">
    <property type="entry name" value="Cyclin_A/B-like"/>
</dbReference>
<keyword evidence="3" id="KW-0131">Cell cycle</keyword>
<dbReference type="PIRSF" id="PIRSF001771">
    <property type="entry name" value="Cyclin_A_B_D_E"/>
    <property type="match status" value="1"/>
</dbReference>
<evidence type="ECO:0000256" key="2">
    <source>
        <dbReference type="ARBA" id="ARBA00023127"/>
    </source>
</evidence>
<gene>
    <name evidence="7" type="ORF">PMACD_LOCUS2896</name>
</gene>
<dbReference type="InterPro" id="IPR036915">
    <property type="entry name" value="Cyclin-like_sf"/>
</dbReference>
<dbReference type="InterPro" id="IPR048258">
    <property type="entry name" value="Cyclins_cyclin-box"/>
</dbReference>
<dbReference type="PROSITE" id="PS00292">
    <property type="entry name" value="CYCLINS"/>
    <property type="match status" value="1"/>
</dbReference>
<evidence type="ECO:0008006" key="9">
    <source>
        <dbReference type="Google" id="ProtNLM"/>
    </source>
</evidence>
<dbReference type="CDD" id="cd20507">
    <property type="entry name" value="CYCLIN_CCNB1-like_rpt1"/>
    <property type="match status" value="1"/>
</dbReference>
<dbReference type="GO" id="GO:0016538">
    <property type="term" value="F:cyclin-dependent protein serine/threonine kinase regulator activity"/>
    <property type="evidence" value="ECO:0007669"/>
    <property type="project" value="InterPro"/>
</dbReference>
<accession>A0A821NT34</accession>
<name>A0A821NT34_9NEOP</name>
<dbReference type="OrthoDB" id="5590282at2759"/>
<proteinExistence type="inferred from homology"/>
<dbReference type="GO" id="GO:0005634">
    <property type="term" value="C:nucleus"/>
    <property type="evidence" value="ECO:0007669"/>
    <property type="project" value="UniProtKB-ARBA"/>
</dbReference>
<dbReference type="GO" id="GO:0051301">
    <property type="term" value="P:cell division"/>
    <property type="evidence" value="ECO:0007669"/>
    <property type="project" value="UniProtKB-KW"/>
</dbReference>
<dbReference type="Gene3D" id="1.10.472.10">
    <property type="entry name" value="Cyclin-like"/>
    <property type="match status" value="2"/>
</dbReference>
<sequence>MEVPRTRRARLLHHVDENAQVVRGKTIASRPKELGLTVRGVLGEVNANSEVHREYSGKVALSTNQIEKKIQKPALRRNYCHVQSKIDTGLSAKSIQVSARPPLRREESTAGFATRAALLTRAAAKENIKRDCEGKENVLQGKVLSKEIKKPVKLIKELKDKKPVKDTAESFRKLKIGESLIISTRFEENSYYLPDDIEDIDAGDNNPLLMSIYIKDIYRYLTHLENIYPIEENYLKNQSIITGNMRATLIDWLVELQNQFSLLVETFQLAVGIIDRYLQAVSNVPKEKLQLIGVTAMFIASKYEEIYAPSIEDFAYITDNTYTKNDIIKCEKQIMTKLDFCLARPIPISFLRRFVKAAHGTSKNHHLAKYLVDLCLVEYSMAHYRPSELAAAAICLSLHLLSSAPLEEVWSPTLSYYSGYSFSHIEPIIRKISKIVYNIEKSKFQAVYQKYTSASLAKVSTLPQVKGTAIYDLIRSS</sequence>
<evidence type="ECO:0000313" key="8">
    <source>
        <dbReference type="Proteomes" id="UP000663880"/>
    </source>
</evidence>
<dbReference type="EMBL" id="CAJOBZ010000005">
    <property type="protein sequence ID" value="CAF4790999.1"/>
    <property type="molecule type" value="Genomic_DNA"/>
</dbReference>
<evidence type="ECO:0000313" key="7">
    <source>
        <dbReference type="EMBL" id="CAF4790999.1"/>
    </source>
</evidence>
<evidence type="ECO:0000256" key="1">
    <source>
        <dbReference type="ARBA" id="ARBA00022618"/>
    </source>
</evidence>
<dbReference type="InterPro" id="IPR039361">
    <property type="entry name" value="Cyclin"/>
</dbReference>
<organism evidence="7 8">
    <name type="scientific">Pieris macdunnoughi</name>
    <dbReference type="NCBI Taxonomy" id="345717"/>
    <lineage>
        <taxon>Eukaryota</taxon>
        <taxon>Metazoa</taxon>
        <taxon>Ecdysozoa</taxon>
        <taxon>Arthropoda</taxon>
        <taxon>Hexapoda</taxon>
        <taxon>Insecta</taxon>
        <taxon>Pterygota</taxon>
        <taxon>Neoptera</taxon>
        <taxon>Endopterygota</taxon>
        <taxon>Lepidoptera</taxon>
        <taxon>Glossata</taxon>
        <taxon>Ditrysia</taxon>
        <taxon>Papilionoidea</taxon>
        <taxon>Pieridae</taxon>
        <taxon>Pierinae</taxon>
        <taxon>Pieris</taxon>
    </lineage>
</organism>
<feature type="domain" description="Cyclin C-terminal" evidence="6">
    <location>
        <begin position="345"/>
        <end position="465"/>
    </location>
</feature>
<evidence type="ECO:0000259" key="5">
    <source>
        <dbReference type="SMART" id="SM00385"/>
    </source>
</evidence>
<comment type="similarity">
    <text evidence="4">Belongs to the cyclin family.</text>
</comment>
<dbReference type="Pfam" id="PF02984">
    <property type="entry name" value="Cyclin_C"/>
    <property type="match status" value="1"/>
</dbReference>
<dbReference type="FunFam" id="1.10.472.10:FF:000001">
    <property type="entry name" value="G2/mitotic-specific cyclin"/>
    <property type="match status" value="1"/>
</dbReference>
<evidence type="ECO:0000259" key="6">
    <source>
        <dbReference type="SMART" id="SM01332"/>
    </source>
</evidence>
<reference evidence="7" key="1">
    <citation type="submission" date="2021-02" db="EMBL/GenBank/DDBJ databases">
        <authorList>
            <person name="Steward A R."/>
        </authorList>
    </citation>
    <scope>NUCLEOTIDE SEQUENCE</scope>
</reference>
<keyword evidence="8" id="KW-1185">Reference proteome</keyword>
<dbReference type="AlphaFoldDB" id="A0A821NT34"/>
<dbReference type="Pfam" id="PF00134">
    <property type="entry name" value="Cyclin_N"/>
    <property type="match status" value="1"/>
</dbReference>
<dbReference type="SMART" id="SM00385">
    <property type="entry name" value="CYCLIN"/>
    <property type="match status" value="2"/>
</dbReference>
<dbReference type="InterPro" id="IPR013763">
    <property type="entry name" value="Cyclin-like_dom"/>
</dbReference>
<dbReference type="PANTHER" id="PTHR10177">
    <property type="entry name" value="CYCLINS"/>
    <property type="match status" value="1"/>
</dbReference>
<dbReference type="InterPro" id="IPR006671">
    <property type="entry name" value="Cyclin_N"/>
</dbReference>
<evidence type="ECO:0000256" key="4">
    <source>
        <dbReference type="RuleBase" id="RU000383"/>
    </source>
</evidence>
<feature type="domain" description="Cyclin-like" evidence="5">
    <location>
        <begin position="349"/>
        <end position="434"/>
    </location>
</feature>
<dbReference type="InterPro" id="IPR004367">
    <property type="entry name" value="Cyclin_C-dom"/>
</dbReference>
<dbReference type="SMART" id="SM01332">
    <property type="entry name" value="Cyclin_C"/>
    <property type="match status" value="1"/>
</dbReference>
<dbReference type="GO" id="GO:0044772">
    <property type="term" value="P:mitotic cell cycle phase transition"/>
    <property type="evidence" value="ECO:0007669"/>
    <property type="project" value="InterPro"/>
</dbReference>
<keyword evidence="1" id="KW-0132">Cell division</keyword>
<evidence type="ECO:0000256" key="3">
    <source>
        <dbReference type="ARBA" id="ARBA00023306"/>
    </source>
</evidence>
<dbReference type="Proteomes" id="UP000663880">
    <property type="component" value="Unassembled WGS sequence"/>
</dbReference>